<dbReference type="RefSeq" id="WP_013052397.1">
    <property type="nucleotide sequence ID" value="NC_014012.1"/>
</dbReference>
<dbReference type="OrthoDB" id="9778545at2"/>
<keyword evidence="5 7" id="KW-0573">Peptidoglycan synthesis</keyword>
<accession>D4ZAQ5</accession>
<protein>
    <recommendedName>
        <fullName evidence="10">L,D-TPase catalytic domain-containing protein</fullName>
    </recommendedName>
</protein>
<feature type="signal peptide" evidence="9">
    <location>
        <begin position="1"/>
        <end position="21"/>
    </location>
</feature>
<feature type="chain" id="PRO_5003068546" description="L,D-TPase catalytic domain-containing protein" evidence="9">
    <location>
        <begin position="22"/>
        <end position="615"/>
    </location>
</feature>
<feature type="domain" description="L,D-TPase catalytic" evidence="10">
    <location>
        <begin position="322"/>
        <end position="503"/>
    </location>
</feature>
<dbReference type="InterPro" id="IPR002477">
    <property type="entry name" value="Peptidoglycan-bd-like"/>
</dbReference>
<name>D4ZAQ5_SHEVD</name>
<evidence type="ECO:0000313" key="12">
    <source>
        <dbReference type="Proteomes" id="UP000002350"/>
    </source>
</evidence>
<feature type="active site" description="Proton donor/acceptor" evidence="7">
    <location>
        <position position="453"/>
    </location>
</feature>
<sequence>MKNLTSFTLLLILGLPIHASASEQAQVIDTAPNSQHIIETQDGIIEHIIEPMLLGRVSNVGEQAIISPYLTSHLYQQRQYLDLWQDKDYAASILEAIKGADDEGLYKEDYHYQALMSLYQTQALNDWNDPYQVAEFDILLTDAVITYATHLINGKVNPSTLEKTWNYDESIIKLDTIVAELNRHVDQRDVAQRLLSLSPQLDAYTQLKSALKKYRLLADTADFPNIKYQGLIKAGSVTPTLALIADRLIQLNYLSPQADISNYSHEFVGAVRAYQSSHSLQADGIIGKGTINSLNVPFAYRADQIRINMERARWLSSDLSQEYIIINLAGYELWMYKDGQLDWQTDIVIGKISSKTPIFKSRISYLVVNPTWTVPRSINPGLINKIKRDPSYIDKQHYMLKDSSGKKVDILAIDWQEVDPEKFKYWFVQKPWKNNALGQVKFIFPNRDAIYLHDTPTKYLFSLTDRAFSHGCIRIKNPLELAEKLLNENRPATLEKNLQIQNNKLAKRREESQLNNLSTDQVSVAPRSEPLQSPLTQPSADELLKKTFALGETQKLYLDEPMDILIMYWTAASSKGKLTFYHDVYKRDEPLMLQLKRPITPTALSAGVEMKSVIF</sequence>
<feature type="region of interest" description="Disordered" evidence="8">
    <location>
        <begin position="509"/>
        <end position="536"/>
    </location>
</feature>
<dbReference type="Pfam" id="PF03734">
    <property type="entry name" value="YkuD"/>
    <property type="match status" value="1"/>
</dbReference>
<dbReference type="InterPro" id="IPR036366">
    <property type="entry name" value="PGBDSf"/>
</dbReference>
<dbReference type="InterPro" id="IPR045380">
    <property type="entry name" value="LD_TPept_scaffold_dom"/>
</dbReference>
<dbReference type="Gene3D" id="1.10.101.10">
    <property type="entry name" value="PGBD-like superfamily/PGBD"/>
    <property type="match status" value="1"/>
</dbReference>
<dbReference type="InterPro" id="IPR036365">
    <property type="entry name" value="PGBD-like_sf"/>
</dbReference>
<evidence type="ECO:0000256" key="6">
    <source>
        <dbReference type="ARBA" id="ARBA00023316"/>
    </source>
</evidence>
<keyword evidence="6 7" id="KW-0961">Cell wall biogenesis/degradation</keyword>
<evidence type="ECO:0000256" key="4">
    <source>
        <dbReference type="ARBA" id="ARBA00022960"/>
    </source>
</evidence>
<dbReference type="GO" id="GO:0071555">
    <property type="term" value="P:cell wall organization"/>
    <property type="evidence" value="ECO:0007669"/>
    <property type="project" value="UniProtKB-UniRule"/>
</dbReference>
<dbReference type="GO" id="GO:0009252">
    <property type="term" value="P:peptidoglycan biosynthetic process"/>
    <property type="evidence" value="ECO:0007669"/>
    <property type="project" value="UniProtKB-UniPathway"/>
</dbReference>
<gene>
    <name evidence="11" type="ordered locus">SVI_3129</name>
</gene>
<evidence type="ECO:0000256" key="5">
    <source>
        <dbReference type="ARBA" id="ARBA00022984"/>
    </source>
</evidence>
<dbReference type="PANTHER" id="PTHR41533">
    <property type="entry name" value="L,D-TRANSPEPTIDASE HI_1667-RELATED"/>
    <property type="match status" value="1"/>
</dbReference>
<dbReference type="InterPro" id="IPR052905">
    <property type="entry name" value="LD-transpeptidase_YkuD-like"/>
</dbReference>
<evidence type="ECO:0000256" key="7">
    <source>
        <dbReference type="PROSITE-ProRule" id="PRU01373"/>
    </source>
</evidence>
<dbReference type="GO" id="GO:0004180">
    <property type="term" value="F:carboxypeptidase activity"/>
    <property type="evidence" value="ECO:0007669"/>
    <property type="project" value="UniProtKB-ARBA"/>
</dbReference>
<dbReference type="InterPro" id="IPR038063">
    <property type="entry name" value="Transpep_catalytic_dom"/>
</dbReference>
<dbReference type="HOGENOM" id="CLU_020360_3_4_6"/>
<keyword evidence="4 7" id="KW-0133">Cell shape</keyword>
<feature type="compositionally biased region" description="Polar residues" evidence="8">
    <location>
        <begin position="513"/>
        <end position="522"/>
    </location>
</feature>
<dbReference type="PANTHER" id="PTHR41533:SF2">
    <property type="entry name" value="BLR7131 PROTEIN"/>
    <property type="match status" value="1"/>
</dbReference>
<comment type="pathway">
    <text evidence="1 7">Cell wall biogenesis; peptidoglycan biosynthesis.</text>
</comment>
<dbReference type="UniPathway" id="UPA00219"/>
<dbReference type="GO" id="GO:0008360">
    <property type="term" value="P:regulation of cell shape"/>
    <property type="evidence" value="ECO:0007669"/>
    <property type="project" value="UniProtKB-UniRule"/>
</dbReference>
<dbReference type="AlphaFoldDB" id="D4ZAQ5"/>
<dbReference type="SUPFAM" id="SSF141523">
    <property type="entry name" value="L,D-transpeptidase catalytic domain-like"/>
    <property type="match status" value="1"/>
</dbReference>
<dbReference type="GO" id="GO:0016740">
    <property type="term" value="F:transferase activity"/>
    <property type="evidence" value="ECO:0007669"/>
    <property type="project" value="UniProtKB-KW"/>
</dbReference>
<evidence type="ECO:0000256" key="9">
    <source>
        <dbReference type="SAM" id="SignalP"/>
    </source>
</evidence>
<reference evidence="12" key="1">
    <citation type="journal article" date="2010" name="Mol. Biosyst.">
        <title>Complete genome sequence and comparative analysis of Shewanella violacea, a psychrophilic and piezophilic bacterium from deep sea floor sediments.</title>
        <authorList>
            <person name="Aono E."/>
            <person name="Baba T."/>
            <person name="Ara T."/>
            <person name="Nishi T."/>
            <person name="Nakamichi T."/>
            <person name="Inamoto E."/>
            <person name="Toyonaga H."/>
            <person name="Hasegawa M."/>
            <person name="Takai Y."/>
            <person name="Okumura Y."/>
            <person name="Baba M."/>
            <person name="Tomita M."/>
            <person name="Kato C."/>
            <person name="Oshima T."/>
            <person name="Nakasone K."/>
            <person name="Mori H."/>
        </authorList>
    </citation>
    <scope>NUCLEOTIDE SEQUENCE [LARGE SCALE GENOMIC DNA]</scope>
    <source>
        <strain evidence="12">JCM 10179 / CIP 106290 / LMG 19151 / DSS12</strain>
    </source>
</reference>
<proteinExistence type="inferred from homology"/>
<dbReference type="EMBL" id="AP011177">
    <property type="protein sequence ID" value="BAJ03100.1"/>
    <property type="molecule type" value="Genomic_DNA"/>
</dbReference>
<organism evidence="11 12">
    <name type="scientific">Shewanella violacea (strain JCM 10179 / CIP 106290 / LMG 19151 / DSS12)</name>
    <dbReference type="NCBI Taxonomy" id="637905"/>
    <lineage>
        <taxon>Bacteria</taxon>
        <taxon>Pseudomonadati</taxon>
        <taxon>Pseudomonadota</taxon>
        <taxon>Gammaproteobacteria</taxon>
        <taxon>Alteromonadales</taxon>
        <taxon>Shewanellaceae</taxon>
        <taxon>Shewanella</taxon>
    </lineage>
</organism>
<comment type="similarity">
    <text evidence="2">Belongs to the YkuD family.</text>
</comment>
<dbReference type="KEGG" id="svo:SVI_3129"/>
<dbReference type="eggNOG" id="COG2989">
    <property type="taxonomic scope" value="Bacteria"/>
</dbReference>
<keyword evidence="12" id="KW-1185">Reference proteome</keyword>
<dbReference type="PROSITE" id="PS52029">
    <property type="entry name" value="LD_TPASE"/>
    <property type="match status" value="1"/>
</dbReference>
<evidence type="ECO:0000256" key="2">
    <source>
        <dbReference type="ARBA" id="ARBA00005992"/>
    </source>
</evidence>
<dbReference type="Pfam" id="PF01471">
    <property type="entry name" value="PG_binding_1"/>
    <property type="match status" value="1"/>
</dbReference>
<dbReference type="SUPFAM" id="SSF47090">
    <property type="entry name" value="PGBD-like"/>
    <property type="match status" value="1"/>
</dbReference>
<dbReference type="Proteomes" id="UP000002350">
    <property type="component" value="Chromosome"/>
</dbReference>
<dbReference type="CDD" id="cd16913">
    <property type="entry name" value="YkuD_like"/>
    <property type="match status" value="1"/>
</dbReference>
<evidence type="ECO:0000256" key="3">
    <source>
        <dbReference type="ARBA" id="ARBA00022679"/>
    </source>
</evidence>
<evidence type="ECO:0000313" key="11">
    <source>
        <dbReference type="EMBL" id="BAJ03100.1"/>
    </source>
</evidence>
<dbReference type="Pfam" id="PF20142">
    <property type="entry name" value="Scaffold"/>
    <property type="match status" value="1"/>
</dbReference>
<keyword evidence="3" id="KW-0808">Transferase</keyword>
<evidence type="ECO:0000256" key="1">
    <source>
        <dbReference type="ARBA" id="ARBA00004752"/>
    </source>
</evidence>
<dbReference type="InterPro" id="IPR005490">
    <property type="entry name" value="LD_TPept_cat_dom"/>
</dbReference>
<dbReference type="Gene3D" id="2.40.440.10">
    <property type="entry name" value="L,D-transpeptidase catalytic domain-like"/>
    <property type="match status" value="1"/>
</dbReference>
<keyword evidence="9" id="KW-0732">Signal</keyword>
<feature type="active site" description="Nucleophile" evidence="7">
    <location>
        <position position="472"/>
    </location>
</feature>
<evidence type="ECO:0000256" key="8">
    <source>
        <dbReference type="SAM" id="MobiDB-lite"/>
    </source>
</evidence>
<evidence type="ECO:0000259" key="10">
    <source>
        <dbReference type="PROSITE" id="PS52029"/>
    </source>
</evidence>